<evidence type="ECO:0000313" key="5">
    <source>
        <dbReference type="EMBL" id="XCB33809.1"/>
    </source>
</evidence>
<dbReference type="GO" id="GO:0045892">
    <property type="term" value="P:negative regulation of DNA-templated transcription"/>
    <property type="evidence" value="ECO:0007669"/>
    <property type="project" value="TreeGrafter"/>
</dbReference>
<dbReference type="KEGG" id="tpsc:RBB77_02670"/>
<dbReference type="PANTHER" id="PTHR44846:SF1">
    <property type="entry name" value="MANNOSYL-D-GLYCERATE TRANSPORT_METABOLISM SYSTEM REPRESSOR MNGR-RELATED"/>
    <property type="match status" value="1"/>
</dbReference>
<protein>
    <submittedName>
        <fullName evidence="5">GntR family transcriptional regulator</fullName>
    </submittedName>
</protein>
<evidence type="ECO:0000256" key="2">
    <source>
        <dbReference type="ARBA" id="ARBA00023125"/>
    </source>
</evidence>
<dbReference type="PROSITE" id="PS50949">
    <property type="entry name" value="HTH_GNTR"/>
    <property type="match status" value="1"/>
</dbReference>
<keyword evidence="2" id="KW-0238">DNA-binding</keyword>
<evidence type="ECO:0000256" key="3">
    <source>
        <dbReference type="ARBA" id="ARBA00023163"/>
    </source>
</evidence>
<dbReference type="RefSeq" id="WP_353064654.1">
    <property type="nucleotide sequence ID" value="NZ_CP132942.1"/>
</dbReference>
<dbReference type="GO" id="GO:0003677">
    <property type="term" value="F:DNA binding"/>
    <property type="evidence" value="ECO:0007669"/>
    <property type="project" value="UniProtKB-KW"/>
</dbReference>
<reference evidence="5" key="1">
    <citation type="submission" date="2023-08" db="EMBL/GenBank/DDBJ databases">
        <authorList>
            <person name="Messyasz A."/>
            <person name="Mannisto M.K."/>
            <person name="Kerkhof L.J."/>
            <person name="Haggblom M."/>
        </authorList>
    </citation>
    <scope>NUCLEOTIDE SEQUENCE</scope>
    <source>
        <strain evidence="5">X5P6</strain>
    </source>
</reference>
<dbReference type="InterPro" id="IPR036390">
    <property type="entry name" value="WH_DNA-bd_sf"/>
</dbReference>
<dbReference type="SUPFAM" id="SSF46785">
    <property type="entry name" value="Winged helix' DNA-binding domain"/>
    <property type="match status" value="1"/>
</dbReference>
<dbReference type="Gene3D" id="1.10.10.10">
    <property type="entry name" value="Winged helix-like DNA-binding domain superfamily/Winged helix DNA-binding domain"/>
    <property type="match status" value="1"/>
</dbReference>
<sequence length="245" mass="27823">MYFQIQRALVEKIHSGELREGDLLTSEWQLARAYHVSRVTAREALHGLKTSGYASSLRGRGTFVTKPKREKPLTQLRGFTEEIAERGMVPASRLLEQKVIDATAELAESLEVRVGSPVMRLRRLRLADGIPMAIEKTYISLSHFPGIQQINFGEQSLYQTLRDQFSVHVAWAAETIEILPATREESRLLKIPEKTSVLSISRNTITEDRVPIEVTVSRYRADRYRALIYIPATAIRIGATIYKED</sequence>
<dbReference type="CDD" id="cd07377">
    <property type="entry name" value="WHTH_GntR"/>
    <property type="match status" value="1"/>
</dbReference>
<dbReference type="AlphaFoldDB" id="A0AAU7ZS89"/>
<dbReference type="Pfam" id="PF07702">
    <property type="entry name" value="UTRA"/>
    <property type="match status" value="1"/>
</dbReference>
<reference evidence="5" key="2">
    <citation type="journal article" date="2024" name="Environ. Microbiol.">
        <title>Genome analysis and description of Tunturibacter gen. nov. expands the diversity of Terriglobia in tundra soils.</title>
        <authorList>
            <person name="Messyasz A."/>
            <person name="Mannisto M.K."/>
            <person name="Kerkhof L.J."/>
            <person name="Haggblom M.M."/>
        </authorList>
    </citation>
    <scope>NUCLEOTIDE SEQUENCE</scope>
    <source>
        <strain evidence="5">X5P6</strain>
    </source>
</reference>
<evidence type="ECO:0000259" key="4">
    <source>
        <dbReference type="PROSITE" id="PS50949"/>
    </source>
</evidence>
<evidence type="ECO:0000256" key="1">
    <source>
        <dbReference type="ARBA" id="ARBA00023015"/>
    </source>
</evidence>
<dbReference type="InterPro" id="IPR011663">
    <property type="entry name" value="UTRA"/>
</dbReference>
<organism evidence="5">
    <name type="scientific">Tunturiibacter psychrotolerans</name>
    <dbReference type="NCBI Taxonomy" id="3069686"/>
    <lineage>
        <taxon>Bacteria</taxon>
        <taxon>Pseudomonadati</taxon>
        <taxon>Acidobacteriota</taxon>
        <taxon>Terriglobia</taxon>
        <taxon>Terriglobales</taxon>
        <taxon>Acidobacteriaceae</taxon>
        <taxon>Tunturiibacter</taxon>
    </lineage>
</organism>
<dbReference type="SMART" id="SM00345">
    <property type="entry name" value="HTH_GNTR"/>
    <property type="match status" value="1"/>
</dbReference>
<proteinExistence type="predicted"/>
<dbReference type="InterPro" id="IPR000524">
    <property type="entry name" value="Tscrpt_reg_HTH_GntR"/>
</dbReference>
<dbReference type="InterPro" id="IPR050679">
    <property type="entry name" value="Bact_HTH_transcr_reg"/>
</dbReference>
<name>A0AAU7ZS89_9BACT</name>
<keyword evidence="3" id="KW-0804">Transcription</keyword>
<dbReference type="InterPro" id="IPR028978">
    <property type="entry name" value="Chorismate_lyase_/UTRA_dom_sf"/>
</dbReference>
<dbReference type="SMART" id="SM00866">
    <property type="entry name" value="UTRA"/>
    <property type="match status" value="1"/>
</dbReference>
<dbReference type="InterPro" id="IPR036388">
    <property type="entry name" value="WH-like_DNA-bd_sf"/>
</dbReference>
<feature type="domain" description="HTH gntR-type" evidence="4">
    <location>
        <begin position="1"/>
        <end position="67"/>
    </location>
</feature>
<dbReference type="GO" id="GO:0003700">
    <property type="term" value="F:DNA-binding transcription factor activity"/>
    <property type="evidence" value="ECO:0007669"/>
    <property type="project" value="InterPro"/>
</dbReference>
<dbReference type="Gene3D" id="3.40.1410.10">
    <property type="entry name" value="Chorismate lyase-like"/>
    <property type="match status" value="1"/>
</dbReference>
<dbReference type="PANTHER" id="PTHR44846">
    <property type="entry name" value="MANNOSYL-D-GLYCERATE TRANSPORT/METABOLISM SYSTEM REPRESSOR MNGR-RELATED"/>
    <property type="match status" value="1"/>
</dbReference>
<keyword evidence="1" id="KW-0805">Transcription regulation</keyword>
<gene>
    <name evidence="5" type="ORF">RBB77_02670</name>
</gene>
<dbReference type="EMBL" id="CP132942">
    <property type="protein sequence ID" value="XCB33809.1"/>
    <property type="molecule type" value="Genomic_DNA"/>
</dbReference>
<dbReference type="SUPFAM" id="SSF64288">
    <property type="entry name" value="Chorismate lyase-like"/>
    <property type="match status" value="1"/>
</dbReference>
<accession>A0AAU7ZS89</accession>
<dbReference type="Pfam" id="PF00392">
    <property type="entry name" value="GntR"/>
    <property type="match status" value="1"/>
</dbReference>